<dbReference type="Proteomes" id="UP000448292">
    <property type="component" value="Unassembled WGS sequence"/>
</dbReference>
<dbReference type="EMBL" id="QMIE01000020">
    <property type="protein sequence ID" value="TVM14853.1"/>
    <property type="molecule type" value="Genomic_DNA"/>
</dbReference>
<keyword evidence="3" id="KW-1185">Reference proteome</keyword>
<feature type="transmembrane region" description="Helical" evidence="1">
    <location>
        <begin position="68"/>
        <end position="90"/>
    </location>
</feature>
<keyword evidence="1" id="KW-0812">Transmembrane</keyword>
<protein>
    <submittedName>
        <fullName evidence="2">Uncharacterized protein</fullName>
    </submittedName>
</protein>
<name>A0A7M3MAN6_9BACT</name>
<evidence type="ECO:0000256" key="1">
    <source>
        <dbReference type="SAM" id="Phobius"/>
    </source>
</evidence>
<gene>
    <name evidence="2" type="ORF">DPQ33_16650</name>
</gene>
<sequence length="191" mass="21462">MDTKTRHRIEELIETLQERARSLAGIEADSSVSGAVQQEASAIGNVAVELEEWLDEERRLQRRASRMAVLRGVLAFLLLAGLLAVNVYVFRENSLVEDGDYLKVVRQFFPEVADQAEWAEYLRFAVAGCLGFMSFLMALVVAMFLEVIFKAVRLPTNALVFALLSAGATAILLSYYMKYFGVLKEVLYRIV</sequence>
<reference evidence="2 3" key="1">
    <citation type="submission" date="2018-06" db="EMBL/GenBank/DDBJ databases">
        <title>Complete genome of Desulfovibrio indonesiensis P37SLT.</title>
        <authorList>
            <person name="Crispim J.S."/>
            <person name="Vidigal P.M.P."/>
            <person name="Silva L.C.F."/>
            <person name="Laguardia C.N."/>
            <person name="Araujo L.C."/>
            <person name="Dias R.S."/>
            <person name="Sousa M.P."/>
            <person name="Paula S.O."/>
            <person name="Silva C."/>
        </authorList>
    </citation>
    <scope>NUCLEOTIDE SEQUENCE [LARGE SCALE GENOMIC DNA]</scope>
    <source>
        <strain evidence="2 3">P37SLT</strain>
    </source>
</reference>
<feature type="transmembrane region" description="Helical" evidence="1">
    <location>
        <begin position="157"/>
        <end position="177"/>
    </location>
</feature>
<proteinExistence type="predicted"/>
<comment type="caution">
    <text evidence="2">The sequence shown here is derived from an EMBL/GenBank/DDBJ whole genome shotgun (WGS) entry which is preliminary data.</text>
</comment>
<keyword evidence="1" id="KW-0472">Membrane</keyword>
<organism evidence="2 3">
    <name type="scientific">Oceanidesulfovibrio indonesiensis</name>
    <dbReference type="NCBI Taxonomy" id="54767"/>
    <lineage>
        <taxon>Bacteria</taxon>
        <taxon>Pseudomonadati</taxon>
        <taxon>Thermodesulfobacteriota</taxon>
        <taxon>Desulfovibrionia</taxon>
        <taxon>Desulfovibrionales</taxon>
        <taxon>Desulfovibrionaceae</taxon>
        <taxon>Oceanidesulfovibrio</taxon>
    </lineage>
</organism>
<evidence type="ECO:0000313" key="2">
    <source>
        <dbReference type="EMBL" id="TVM14853.1"/>
    </source>
</evidence>
<accession>A0A7M3MAN6</accession>
<feature type="transmembrane region" description="Helical" evidence="1">
    <location>
        <begin position="121"/>
        <end position="145"/>
    </location>
</feature>
<evidence type="ECO:0000313" key="3">
    <source>
        <dbReference type="Proteomes" id="UP000448292"/>
    </source>
</evidence>
<dbReference type="AlphaFoldDB" id="A0A7M3MAN6"/>
<keyword evidence="1" id="KW-1133">Transmembrane helix</keyword>